<proteinExistence type="predicted"/>
<keyword evidence="2" id="KW-0238">DNA-binding</keyword>
<evidence type="ECO:0000259" key="4">
    <source>
        <dbReference type="PROSITE" id="PS50043"/>
    </source>
</evidence>
<name>A0A3Q8SD22_9BACL</name>
<dbReference type="Proteomes" id="UP000273145">
    <property type="component" value="Chromosome"/>
</dbReference>
<dbReference type="InterPro" id="IPR029016">
    <property type="entry name" value="GAF-like_dom_sf"/>
</dbReference>
<reference evidence="5 6" key="1">
    <citation type="submission" date="2018-11" db="EMBL/GenBank/DDBJ databases">
        <title>Genome sequencing of Paenibacillus lentus DSM25539(T).</title>
        <authorList>
            <person name="Kook J.-K."/>
            <person name="Park S.-N."/>
            <person name="Lim Y.K."/>
        </authorList>
    </citation>
    <scope>NUCLEOTIDE SEQUENCE [LARGE SCALE GENOMIC DNA]</scope>
    <source>
        <strain evidence="5 6">DSM 25539</strain>
    </source>
</reference>
<dbReference type="InterPro" id="IPR000792">
    <property type="entry name" value="Tscrpt_reg_LuxR_C"/>
</dbReference>
<gene>
    <name evidence="5" type="ORF">EIM92_18335</name>
</gene>
<dbReference type="PROSITE" id="PS50043">
    <property type="entry name" value="HTH_LUXR_2"/>
    <property type="match status" value="1"/>
</dbReference>
<accession>A0A3Q8SD22</accession>
<dbReference type="PROSITE" id="PS00622">
    <property type="entry name" value="HTH_LUXR_1"/>
    <property type="match status" value="1"/>
</dbReference>
<organism evidence="5 6">
    <name type="scientific">Paenibacillus lentus</name>
    <dbReference type="NCBI Taxonomy" id="1338368"/>
    <lineage>
        <taxon>Bacteria</taxon>
        <taxon>Bacillati</taxon>
        <taxon>Bacillota</taxon>
        <taxon>Bacilli</taxon>
        <taxon>Bacillales</taxon>
        <taxon>Paenibacillaceae</taxon>
        <taxon>Paenibacillus</taxon>
    </lineage>
</organism>
<dbReference type="AlphaFoldDB" id="A0A3Q8SD22"/>
<evidence type="ECO:0000313" key="5">
    <source>
        <dbReference type="EMBL" id="AZK47881.1"/>
    </source>
</evidence>
<dbReference type="Pfam" id="PF00196">
    <property type="entry name" value="GerE"/>
    <property type="match status" value="1"/>
</dbReference>
<evidence type="ECO:0000313" key="6">
    <source>
        <dbReference type="Proteomes" id="UP000273145"/>
    </source>
</evidence>
<dbReference type="SMART" id="SM00421">
    <property type="entry name" value="HTH_LUXR"/>
    <property type="match status" value="1"/>
</dbReference>
<keyword evidence="6" id="KW-1185">Reference proteome</keyword>
<dbReference type="GO" id="GO:0045892">
    <property type="term" value="P:negative regulation of DNA-templated transcription"/>
    <property type="evidence" value="ECO:0007669"/>
    <property type="project" value="UniProtKB-ARBA"/>
</dbReference>
<feature type="domain" description="HTH luxR-type" evidence="4">
    <location>
        <begin position="285"/>
        <end position="350"/>
    </location>
</feature>
<sequence>MKAQNNKMKQSIYRLFDAATTSRDFRKALIEQLRELLPFDAACCTTVDPETLLSTGAVTEMGIEAIHDHLFEYEYLREDFNKYELLVQEDIPVAILSMATTGELERSSRYREVLQPAGFADEMRAALIYEGKCWGYLTLFRRHLFTEIERKLLNDLIPAIASCLRTTSLFLPEDAVTRIGQGPGIMVLSDQLKSFSANQAAKQWLTLIQQWENIDSRTLPRPIRAVCSRLLSQSIGNAMSSDEAKVSLCLPDLPCVTIRASRLHGSVDSIAVWMEQATPSEMLPMIADAYGLTKREKEIISELVTGASTKEVAHTLHISTYTVQDHLKSIFAKTGVASRRELIWQLFSRFSCV</sequence>
<dbReference type="InterPro" id="IPR036388">
    <property type="entry name" value="WH-like_DNA-bd_sf"/>
</dbReference>
<evidence type="ECO:0000256" key="2">
    <source>
        <dbReference type="ARBA" id="ARBA00023125"/>
    </source>
</evidence>
<keyword evidence="1" id="KW-0805">Transcription regulation</keyword>
<dbReference type="KEGG" id="plen:EIM92_18335"/>
<dbReference type="CDD" id="cd06170">
    <property type="entry name" value="LuxR_C_like"/>
    <property type="match status" value="1"/>
</dbReference>
<protein>
    <submittedName>
        <fullName evidence="5">LuxR family transcriptional regulator</fullName>
    </submittedName>
</protein>
<evidence type="ECO:0000256" key="1">
    <source>
        <dbReference type="ARBA" id="ARBA00023015"/>
    </source>
</evidence>
<dbReference type="PANTHER" id="PTHR44688:SF16">
    <property type="entry name" value="DNA-BINDING TRANSCRIPTIONAL ACTIVATOR DEVR_DOSR"/>
    <property type="match status" value="1"/>
</dbReference>
<keyword evidence="3" id="KW-0804">Transcription</keyword>
<dbReference type="SUPFAM" id="SSF55781">
    <property type="entry name" value="GAF domain-like"/>
    <property type="match status" value="1"/>
</dbReference>
<dbReference type="SUPFAM" id="SSF46894">
    <property type="entry name" value="C-terminal effector domain of the bipartite response regulators"/>
    <property type="match status" value="1"/>
</dbReference>
<dbReference type="PRINTS" id="PR00038">
    <property type="entry name" value="HTHLUXR"/>
</dbReference>
<dbReference type="GO" id="GO:0003677">
    <property type="term" value="F:DNA binding"/>
    <property type="evidence" value="ECO:0007669"/>
    <property type="project" value="UniProtKB-KW"/>
</dbReference>
<dbReference type="InterPro" id="IPR016032">
    <property type="entry name" value="Sig_transdc_resp-reg_C-effctor"/>
</dbReference>
<evidence type="ECO:0000256" key="3">
    <source>
        <dbReference type="ARBA" id="ARBA00023163"/>
    </source>
</evidence>
<dbReference type="EMBL" id="CP034248">
    <property type="protein sequence ID" value="AZK47881.1"/>
    <property type="molecule type" value="Genomic_DNA"/>
</dbReference>
<dbReference type="PANTHER" id="PTHR44688">
    <property type="entry name" value="DNA-BINDING TRANSCRIPTIONAL ACTIVATOR DEVR_DOSR"/>
    <property type="match status" value="1"/>
</dbReference>
<dbReference type="Gene3D" id="1.10.10.10">
    <property type="entry name" value="Winged helix-like DNA-binding domain superfamily/Winged helix DNA-binding domain"/>
    <property type="match status" value="1"/>
</dbReference>
<dbReference type="Gene3D" id="3.30.450.40">
    <property type="match status" value="1"/>
</dbReference>
<dbReference type="OrthoDB" id="9815744at2"/>
<dbReference type="RefSeq" id="WP_125084052.1">
    <property type="nucleotide sequence ID" value="NZ_CP034248.1"/>
</dbReference>